<keyword evidence="1" id="KW-0175">Coiled coil</keyword>
<evidence type="ECO:0000256" key="1">
    <source>
        <dbReference type="SAM" id="Coils"/>
    </source>
</evidence>
<evidence type="ECO:0000313" key="4">
    <source>
        <dbReference type="Proteomes" id="UP000039865"/>
    </source>
</evidence>
<evidence type="ECO:0000256" key="2">
    <source>
        <dbReference type="SAM" id="MobiDB-lite"/>
    </source>
</evidence>
<proteinExistence type="predicted"/>
<gene>
    <name evidence="3" type="primary">Contig13736.g14649</name>
    <name evidence="3" type="ORF">STYLEM_9832</name>
</gene>
<dbReference type="Proteomes" id="UP000039865">
    <property type="component" value="Unassembled WGS sequence"/>
</dbReference>
<dbReference type="InParanoid" id="A0A078AJ48"/>
<name>A0A078AJ48_STYLE</name>
<dbReference type="AlphaFoldDB" id="A0A078AJ48"/>
<feature type="region of interest" description="Disordered" evidence="2">
    <location>
        <begin position="95"/>
        <end position="118"/>
    </location>
</feature>
<dbReference type="EMBL" id="CCKQ01009350">
    <property type="protein sequence ID" value="CDW80828.1"/>
    <property type="molecule type" value="Genomic_DNA"/>
</dbReference>
<keyword evidence="4" id="KW-1185">Reference proteome</keyword>
<evidence type="ECO:0000313" key="3">
    <source>
        <dbReference type="EMBL" id="CDW80828.1"/>
    </source>
</evidence>
<sequence length="402" mass="46541">MSNSQLFQDDQLDLNKHKRCNLHDQYALYLSGSKKQLLCYQCISDQMEQGIVQYTEVRDEMATHRSKWTSLHAQIIDSEKDHEKFKNQISQLMNQQNTSQVQQQPEEQKSSFDSSESHQLTIQSNKNQILVQNLQKLLGQRAAALPDIVPTLLAQADAQIQKDQDAINHIREQFNLKFIEINKLFDDYDILGLVRESSHQIKRFLTGIKVTQNEQISDLKMLRQLEGLAKLSIKQKQVWAAEEELLKMYCKPEQRDTIIQIFKSQNNLLEQLEKSARDIEGKIRKQEDDLNYLKFKLSRSTDQLNSLYQQDTQIAAKYTKYVSDKVVISHQKPNISTSRQEFINQLINHSNESSRFPSEDAFNGLAAQRQNQNLTPNQSTGQLNDSTLEALAGTELQNRRQS</sequence>
<accession>A0A078AJ48</accession>
<protein>
    <submittedName>
        <fullName evidence="3">Uncharacterized protein</fullName>
    </submittedName>
</protein>
<feature type="coiled-coil region" evidence="1">
    <location>
        <begin position="262"/>
        <end position="289"/>
    </location>
</feature>
<reference evidence="3 4" key="1">
    <citation type="submission" date="2014-06" db="EMBL/GenBank/DDBJ databases">
        <authorList>
            <person name="Swart Estienne"/>
        </authorList>
    </citation>
    <scope>NUCLEOTIDE SEQUENCE [LARGE SCALE GENOMIC DNA]</scope>
    <source>
        <strain evidence="3 4">130c</strain>
    </source>
</reference>
<feature type="compositionally biased region" description="Low complexity" evidence="2">
    <location>
        <begin position="95"/>
        <end position="105"/>
    </location>
</feature>
<organism evidence="3 4">
    <name type="scientific">Stylonychia lemnae</name>
    <name type="common">Ciliate</name>
    <dbReference type="NCBI Taxonomy" id="5949"/>
    <lineage>
        <taxon>Eukaryota</taxon>
        <taxon>Sar</taxon>
        <taxon>Alveolata</taxon>
        <taxon>Ciliophora</taxon>
        <taxon>Intramacronucleata</taxon>
        <taxon>Spirotrichea</taxon>
        <taxon>Stichotrichia</taxon>
        <taxon>Sporadotrichida</taxon>
        <taxon>Oxytrichidae</taxon>
        <taxon>Stylonychinae</taxon>
        <taxon>Stylonychia</taxon>
    </lineage>
</organism>